<dbReference type="Proteomes" id="UP001055811">
    <property type="component" value="Linkage Group LG08"/>
</dbReference>
<reference evidence="1 2" key="2">
    <citation type="journal article" date="2022" name="Mol. Ecol. Resour.">
        <title>The genomes of chicory, endive, great burdock and yacon provide insights into Asteraceae paleo-polyploidization history and plant inulin production.</title>
        <authorList>
            <person name="Fan W."/>
            <person name="Wang S."/>
            <person name="Wang H."/>
            <person name="Wang A."/>
            <person name="Jiang F."/>
            <person name="Liu H."/>
            <person name="Zhao H."/>
            <person name="Xu D."/>
            <person name="Zhang Y."/>
        </authorList>
    </citation>
    <scope>NUCLEOTIDE SEQUENCE [LARGE SCALE GENOMIC DNA]</scope>
    <source>
        <strain evidence="2">cv. Punajuju</strain>
        <tissue evidence="1">Leaves</tissue>
    </source>
</reference>
<sequence>MKRRKNGEVMVFITDFRYDHYSGDPQDNYDEEELFGTEFVAGEYDSPGDGVAGAGDRRQYWIEESHLNRTRASVPRVWETVEDPGFK</sequence>
<organism evidence="1 2">
    <name type="scientific">Cichorium intybus</name>
    <name type="common">Chicory</name>
    <dbReference type="NCBI Taxonomy" id="13427"/>
    <lineage>
        <taxon>Eukaryota</taxon>
        <taxon>Viridiplantae</taxon>
        <taxon>Streptophyta</taxon>
        <taxon>Embryophyta</taxon>
        <taxon>Tracheophyta</taxon>
        <taxon>Spermatophyta</taxon>
        <taxon>Magnoliopsida</taxon>
        <taxon>eudicotyledons</taxon>
        <taxon>Gunneridae</taxon>
        <taxon>Pentapetalae</taxon>
        <taxon>asterids</taxon>
        <taxon>campanulids</taxon>
        <taxon>Asterales</taxon>
        <taxon>Asteraceae</taxon>
        <taxon>Cichorioideae</taxon>
        <taxon>Cichorieae</taxon>
        <taxon>Cichoriinae</taxon>
        <taxon>Cichorium</taxon>
    </lineage>
</organism>
<accession>A0ACB8ZLC6</accession>
<protein>
    <submittedName>
        <fullName evidence="1">Uncharacterized protein</fullName>
    </submittedName>
</protein>
<comment type="caution">
    <text evidence="1">The sequence shown here is derived from an EMBL/GenBank/DDBJ whole genome shotgun (WGS) entry which is preliminary data.</text>
</comment>
<gene>
    <name evidence="1" type="ORF">L2E82_42590</name>
</gene>
<reference evidence="2" key="1">
    <citation type="journal article" date="2022" name="Mol. Ecol. Resour.">
        <title>The genomes of chicory, endive, great burdock and yacon provide insights into Asteraceae palaeo-polyploidization history and plant inulin production.</title>
        <authorList>
            <person name="Fan W."/>
            <person name="Wang S."/>
            <person name="Wang H."/>
            <person name="Wang A."/>
            <person name="Jiang F."/>
            <person name="Liu H."/>
            <person name="Zhao H."/>
            <person name="Xu D."/>
            <person name="Zhang Y."/>
        </authorList>
    </citation>
    <scope>NUCLEOTIDE SEQUENCE [LARGE SCALE GENOMIC DNA]</scope>
    <source>
        <strain evidence="2">cv. Punajuju</strain>
    </source>
</reference>
<name>A0ACB8ZLC6_CICIN</name>
<evidence type="ECO:0000313" key="1">
    <source>
        <dbReference type="EMBL" id="KAI3698774.1"/>
    </source>
</evidence>
<dbReference type="EMBL" id="CM042016">
    <property type="protein sequence ID" value="KAI3698774.1"/>
    <property type="molecule type" value="Genomic_DNA"/>
</dbReference>
<evidence type="ECO:0000313" key="2">
    <source>
        <dbReference type="Proteomes" id="UP001055811"/>
    </source>
</evidence>
<keyword evidence="2" id="KW-1185">Reference proteome</keyword>
<proteinExistence type="predicted"/>